<sequence>MIFIFKSAVTLALLYSCFFAFLNKETFHRFNRMMLVSIMVAALTIPFLQLTTETPTIINEGLRDIEQDFTYAVISTQGVTETAERFNWVDYAIIIYVIGTVIMLCLTVTELVMLLRYLRGGLRHTDSYGNTIILKAGDVAPFSILKYIVMSVNDYETNRTYILTHEQEHIRLGHTYDLMLLEVMKIMQWFNPFIWFLGRDLRAVHEFEADQAVINKGIDAKAYQTLLVTKAVGERLQPLANNLSHNSLKRRIIMMYHKKSSRWMMLKALCAIPVAALTITAFARPMTMEKMENAITTAEEKVTTTVKRTVEGRLSPASSKETERETTESKAQPSRETERAETETAKNKARQTATQDGIPVYNDMPEYTGRSSIADGVRIKRTKDCTYVTLIGTCCSDVGRYKIGGKENRTFIEDVATGDHYKVRRVKDEAVAFGGDGFYVAGMKGKRWAVTLEFPPLPENVTRIRFWHLDSWTESEYKIIKIKDIEEI</sequence>
<protein>
    <recommendedName>
        <fullName evidence="3">Peptidase M56 domain-containing protein</fullName>
    </recommendedName>
</protein>
<dbReference type="EMBL" id="MN990733">
    <property type="protein sequence ID" value="QIM10086.1"/>
    <property type="molecule type" value="Genomic_DNA"/>
</dbReference>
<dbReference type="PANTHER" id="PTHR34978:SF3">
    <property type="entry name" value="SLR0241 PROTEIN"/>
    <property type="match status" value="1"/>
</dbReference>
<dbReference type="AlphaFoldDB" id="A0A6G8F1J2"/>
<dbReference type="CDD" id="cd07341">
    <property type="entry name" value="M56_BlaR1_MecR1_like"/>
    <property type="match status" value="1"/>
</dbReference>
<feature type="region of interest" description="Disordered" evidence="1">
    <location>
        <begin position="306"/>
        <end position="364"/>
    </location>
</feature>
<feature type="compositionally biased region" description="Basic and acidic residues" evidence="1">
    <location>
        <begin position="320"/>
        <end position="346"/>
    </location>
</feature>
<dbReference type="Pfam" id="PF05569">
    <property type="entry name" value="Peptidase_M56"/>
    <property type="match status" value="1"/>
</dbReference>
<accession>A0A6G8F1J2</accession>
<evidence type="ECO:0000259" key="3">
    <source>
        <dbReference type="Pfam" id="PF05569"/>
    </source>
</evidence>
<feature type="domain" description="Peptidase M56" evidence="3">
    <location>
        <begin position="156"/>
        <end position="255"/>
    </location>
</feature>
<keyword evidence="2" id="KW-0472">Membrane</keyword>
<gene>
    <name evidence="4" type="ORF">Prevot485_1850</name>
</gene>
<evidence type="ECO:0000256" key="2">
    <source>
        <dbReference type="SAM" id="Phobius"/>
    </source>
</evidence>
<dbReference type="PANTHER" id="PTHR34978">
    <property type="entry name" value="POSSIBLE SENSOR-TRANSDUCER PROTEIN BLAR"/>
    <property type="match status" value="1"/>
</dbReference>
<keyword evidence="2" id="KW-0812">Transmembrane</keyword>
<name>A0A6G8F1J2_9BACT</name>
<dbReference type="InterPro" id="IPR052173">
    <property type="entry name" value="Beta-lactam_resp_regulator"/>
</dbReference>
<evidence type="ECO:0000256" key="1">
    <source>
        <dbReference type="SAM" id="MobiDB-lite"/>
    </source>
</evidence>
<feature type="transmembrane region" description="Helical" evidence="2">
    <location>
        <begin position="34"/>
        <end position="52"/>
    </location>
</feature>
<feature type="transmembrane region" description="Helical" evidence="2">
    <location>
        <begin position="264"/>
        <end position="283"/>
    </location>
</feature>
<organism evidence="4">
    <name type="scientific">uncultured Prevotella sp</name>
    <dbReference type="NCBI Taxonomy" id="159272"/>
    <lineage>
        <taxon>Bacteria</taxon>
        <taxon>Pseudomonadati</taxon>
        <taxon>Bacteroidota</taxon>
        <taxon>Bacteroidia</taxon>
        <taxon>Bacteroidales</taxon>
        <taxon>Prevotellaceae</taxon>
        <taxon>Prevotella</taxon>
        <taxon>environmental samples</taxon>
    </lineage>
</organism>
<dbReference type="PROSITE" id="PS51257">
    <property type="entry name" value="PROKAR_LIPOPROTEIN"/>
    <property type="match status" value="1"/>
</dbReference>
<keyword evidence="2" id="KW-1133">Transmembrane helix</keyword>
<feature type="transmembrane region" description="Helical" evidence="2">
    <location>
        <begin position="6"/>
        <end position="22"/>
    </location>
</feature>
<proteinExistence type="predicted"/>
<feature type="transmembrane region" description="Helical" evidence="2">
    <location>
        <begin position="93"/>
        <end position="115"/>
    </location>
</feature>
<dbReference type="InterPro" id="IPR008756">
    <property type="entry name" value="Peptidase_M56"/>
</dbReference>
<evidence type="ECO:0000313" key="4">
    <source>
        <dbReference type="EMBL" id="QIM10086.1"/>
    </source>
</evidence>
<reference evidence="4" key="1">
    <citation type="journal article" date="2020" name="J. ISSAAS">
        <title>Lactobacilli and other gastrointestinal microbiota of Peromyscus leucopus, reservoir host for agents of Lyme disease and other zoonoses in North America.</title>
        <authorList>
            <person name="Milovic A."/>
            <person name="Bassam K."/>
            <person name="Shao H."/>
            <person name="Chatzistamou I."/>
            <person name="Tufts D.M."/>
            <person name="Diuk-Wasser M."/>
            <person name="Barbour A.G."/>
        </authorList>
    </citation>
    <scope>NUCLEOTIDE SEQUENCE</scope>
    <source>
        <strain evidence="4">LL70</strain>
    </source>
</reference>